<comment type="caution">
    <text evidence="5">The sequence shown here is derived from an EMBL/GenBank/DDBJ whole genome shotgun (WGS) entry which is preliminary data.</text>
</comment>
<organism evidence="5 6">
    <name type="scientific">Ramlibacter agri</name>
    <dbReference type="NCBI Taxonomy" id="2728837"/>
    <lineage>
        <taxon>Bacteria</taxon>
        <taxon>Pseudomonadati</taxon>
        <taxon>Pseudomonadota</taxon>
        <taxon>Betaproteobacteria</taxon>
        <taxon>Burkholderiales</taxon>
        <taxon>Comamonadaceae</taxon>
        <taxon>Ramlibacter</taxon>
    </lineage>
</organism>
<dbReference type="EMBL" id="JABBFX010000001">
    <property type="protein sequence ID" value="NML43942.1"/>
    <property type="molecule type" value="Genomic_DNA"/>
</dbReference>
<keyword evidence="6" id="KW-1185">Reference proteome</keyword>
<sequence length="377" mass="40766">MAWIVLMEDDAATRTLVSSVLRKDGHEVAQAENGRAGLLLCAGRRPDLVISDVQMPEMNGFDMLAQLRQTPELAATPVILLTSLQERAHMRIGMTSGADDYITKPFRPGELRDAVSAQLNKRQVQANLQALAIESAVQHALVEQRHELARLYETRLAHELSERWPTGAGGTGDERFDSATVLFVDIPRYAEVAQKLEPNELAELVKKFYGSANDAAHLFGARHMQFIGEGLLAVFCDDNNTRTVNHGLRAARTALGLVEAGRGIAKLLESNYPGRSLPPFSVNVALNSGPVTLTLLQDGLHGGEQKLPVGDVVSTTMALQRQAQGLGWPAVVSVTTLRMVTGAVRTERRALLELPGRGQPVDAAELVGLAPPAGEEE</sequence>
<name>A0A848H2L1_9BURK</name>
<dbReference type="GO" id="GO:0000160">
    <property type="term" value="P:phosphorelay signal transduction system"/>
    <property type="evidence" value="ECO:0007669"/>
    <property type="project" value="InterPro"/>
</dbReference>
<dbReference type="PANTHER" id="PTHR44591">
    <property type="entry name" value="STRESS RESPONSE REGULATOR PROTEIN 1"/>
    <property type="match status" value="1"/>
</dbReference>
<dbReference type="PROSITE" id="PS50110">
    <property type="entry name" value="RESPONSE_REGULATORY"/>
    <property type="match status" value="1"/>
</dbReference>
<proteinExistence type="predicted"/>
<dbReference type="AlphaFoldDB" id="A0A848H2L1"/>
<dbReference type="SUPFAM" id="SSF55073">
    <property type="entry name" value="Nucleotide cyclase"/>
    <property type="match status" value="1"/>
</dbReference>
<evidence type="ECO:0000256" key="1">
    <source>
        <dbReference type="ARBA" id="ARBA00022553"/>
    </source>
</evidence>
<evidence type="ECO:0000313" key="6">
    <source>
        <dbReference type="Proteomes" id="UP000541185"/>
    </source>
</evidence>
<evidence type="ECO:0000313" key="5">
    <source>
        <dbReference type="EMBL" id="NML43942.1"/>
    </source>
</evidence>
<dbReference type="InterPro" id="IPR001789">
    <property type="entry name" value="Sig_transdc_resp-reg_receiver"/>
</dbReference>
<dbReference type="Gene3D" id="3.30.70.1230">
    <property type="entry name" value="Nucleotide cyclase"/>
    <property type="match status" value="1"/>
</dbReference>
<protein>
    <submittedName>
        <fullName evidence="5">Adenylate/guanylate cyclase domain-containing response regulator</fullName>
    </submittedName>
</protein>
<dbReference type="PROSITE" id="PS50125">
    <property type="entry name" value="GUANYLATE_CYCLASE_2"/>
    <property type="match status" value="1"/>
</dbReference>
<dbReference type="GO" id="GO:0004016">
    <property type="term" value="F:adenylate cyclase activity"/>
    <property type="evidence" value="ECO:0007669"/>
    <property type="project" value="UniProtKB-ARBA"/>
</dbReference>
<dbReference type="InterPro" id="IPR011006">
    <property type="entry name" value="CheY-like_superfamily"/>
</dbReference>
<feature type="domain" description="Response regulatory" evidence="3">
    <location>
        <begin position="3"/>
        <end position="119"/>
    </location>
</feature>
<dbReference type="Pfam" id="PF00072">
    <property type="entry name" value="Response_reg"/>
    <property type="match status" value="1"/>
</dbReference>
<dbReference type="Proteomes" id="UP000541185">
    <property type="component" value="Unassembled WGS sequence"/>
</dbReference>
<evidence type="ECO:0000256" key="2">
    <source>
        <dbReference type="PROSITE-ProRule" id="PRU00169"/>
    </source>
</evidence>
<evidence type="ECO:0000259" key="4">
    <source>
        <dbReference type="PROSITE" id="PS50125"/>
    </source>
</evidence>
<dbReference type="CDD" id="cd17574">
    <property type="entry name" value="REC_OmpR"/>
    <property type="match status" value="1"/>
</dbReference>
<dbReference type="CDD" id="cd07302">
    <property type="entry name" value="CHD"/>
    <property type="match status" value="1"/>
</dbReference>
<dbReference type="SUPFAM" id="SSF52172">
    <property type="entry name" value="CheY-like"/>
    <property type="match status" value="1"/>
</dbReference>
<dbReference type="SMART" id="SM00448">
    <property type="entry name" value="REC"/>
    <property type="match status" value="1"/>
</dbReference>
<dbReference type="Gene3D" id="3.40.50.2300">
    <property type="match status" value="1"/>
</dbReference>
<feature type="domain" description="Guanylate cyclase" evidence="4">
    <location>
        <begin position="180"/>
        <end position="324"/>
    </location>
</feature>
<evidence type="ECO:0000259" key="3">
    <source>
        <dbReference type="PROSITE" id="PS50110"/>
    </source>
</evidence>
<feature type="modified residue" description="4-aspartylphosphate" evidence="2">
    <location>
        <position position="52"/>
    </location>
</feature>
<gene>
    <name evidence="5" type="ORF">HHL11_09290</name>
</gene>
<dbReference type="InterPro" id="IPR001054">
    <property type="entry name" value="A/G_cyclase"/>
</dbReference>
<dbReference type="RefSeq" id="WP_169418117.1">
    <property type="nucleotide sequence ID" value="NZ_JABBFX010000001.1"/>
</dbReference>
<keyword evidence="1 2" id="KW-0597">Phosphoprotein</keyword>
<reference evidence="5 6" key="1">
    <citation type="submission" date="2020-04" db="EMBL/GenBank/DDBJ databases">
        <title>Ramlibacter sp. G-1-2-2 isolated from soil.</title>
        <authorList>
            <person name="Dahal R.H."/>
        </authorList>
    </citation>
    <scope>NUCLEOTIDE SEQUENCE [LARGE SCALE GENOMIC DNA]</scope>
    <source>
        <strain evidence="5 6">G-1-2-2</strain>
    </source>
</reference>
<dbReference type="GO" id="GO:0009190">
    <property type="term" value="P:cyclic nucleotide biosynthetic process"/>
    <property type="evidence" value="ECO:0007669"/>
    <property type="project" value="InterPro"/>
</dbReference>
<dbReference type="InterPro" id="IPR050595">
    <property type="entry name" value="Bact_response_regulator"/>
</dbReference>
<dbReference type="PANTHER" id="PTHR44591:SF3">
    <property type="entry name" value="RESPONSE REGULATORY DOMAIN-CONTAINING PROTEIN"/>
    <property type="match status" value="1"/>
</dbReference>
<dbReference type="Pfam" id="PF00211">
    <property type="entry name" value="Guanylate_cyc"/>
    <property type="match status" value="1"/>
</dbReference>
<dbReference type="InterPro" id="IPR029787">
    <property type="entry name" value="Nucleotide_cyclase"/>
</dbReference>
<accession>A0A848H2L1</accession>